<dbReference type="EC" id="3.1.4.58" evidence="2"/>
<reference evidence="4 5" key="1">
    <citation type="journal article" date="2013" name="Genome Announc.">
        <title>Complete Genome Sequence of Glaciecola psychrophila Strain 170T.</title>
        <authorList>
            <person name="Yin J."/>
            <person name="Chen J."/>
            <person name="Liu G."/>
            <person name="Yu Y."/>
            <person name="Song L."/>
            <person name="Wang X."/>
            <person name="Qu X."/>
        </authorList>
    </citation>
    <scope>NUCLEOTIDE SEQUENCE [LARGE SCALE GENOMIC DNA]</scope>
    <source>
        <strain evidence="4 5">170</strain>
    </source>
</reference>
<dbReference type="HAMAP" id="MF_01940">
    <property type="entry name" value="RNA_CPDase"/>
    <property type="match status" value="1"/>
</dbReference>
<name>K6ZW73_9ALTE</name>
<proteinExistence type="inferred from homology"/>
<dbReference type="PANTHER" id="PTHR35561">
    <property type="entry name" value="RNA 2',3'-CYCLIC PHOSPHODIESTERASE"/>
    <property type="match status" value="1"/>
</dbReference>
<dbReference type="GO" id="GO:0004113">
    <property type="term" value="F:2',3'-cyclic-nucleotide 3'-phosphodiesterase activity"/>
    <property type="evidence" value="ECO:0007669"/>
    <property type="project" value="InterPro"/>
</dbReference>
<keyword evidence="1 2" id="KW-0378">Hydrolase</keyword>
<accession>K6ZW73</accession>
<protein>
    <recommendedName>
        <fullName evidence="2">RNA 2',3'-cyclic phosphodiesterase</fullName>
        <shortName evidence="2">RNA 2',3'-CPDase</shortName>
        <ecNumber evidence="2">3.1.4.58</ecNumber>
    </recommendedName>
</protein>
<organism evidence="4 5">
    <name type="scientific">Paraglaciecola psychrophila 170</name>
    <dbReference type="NCBI Taxonomy" id="1129794"/>
    <lineage>
        <taxon>Bacteria</taxon>
        <taxon>Pseudomonadati</taxon>
        <taxon>Pseudomonadota</taxon>
        <taxon>Gammaproteobacteria</taxon>
        <taxon>Alteromonadales</taxon>
        <taxon>Alteromonadaceae</taxon>
        <taxon>Paraglaciecola</taxon>
    </lineage>
</organism>
<dbReference type="EMBL" id="CP003837">
    <property type="protein sequence ID" value="AGH42526.1"/>
    <property type="molecule type" value="Genomic_DNA"/>
</dbReference>
<feature type="short sequence motif" description="HXTX 1" evidence="2">
    <location>
        <begin position="38"/>
        <end position="41"/>
    </location>
</feature>
<dbReference type="NCBIfam" id="TIGR02258">
    <property type="entry name" value="2_5_ligase"/>
    <property type="match status" value="1"/>
</dbReference>
<evidence type="ECO:0000313" key="5">
    <source>
        <dbReference type="Proteomes" id="UP000011864"/>
    </source>
</evidence>
<gene>
    <name evidence="4" type="ORF">C427_0416</name>
</gene>
<dbReference type="GO" id="GO:0008664">
    <property type="term" value="F:RNA 2',3'-cyclic 3'-phosphodiesterase activity"/>
    <property type="evidence" value="ECO:0007669"/>
    <property type="project" value="UniProtKB-EC"/>
</dbReference>
<keyword evidence="5" id="KW-1185">Reference proteome</keyword>
<dbReference type="Proteomes" id="UP000011864">
    <property type="component" value="Chromosome"/>
</dbReference>
<feature type="domain" description="Phosphoesterase HXTX" evidence="3">
    <location>
        <begin position="17"/>
        <end position="85"/>
    </location>
</feature>
<dbReference type="HOGENOM" id="CLU_1270093_0_0_6"/>
<dbReference type="InterPro" id="IPR009097">
    <property type="entry name" value="Cyclic_Pdiesterase"/>
</dbReference>
<evidence type="ECO:0000313" key="4">
    <source>
        <dbReference type="EMBL" id="AGH42526.1"/>
    </source>
</evidence>
<feature type="active site" description="Proton donor" evidence="2">
    <location>
        <position position="38"/>
    </location>
</feature>
<dbReference type="OrthoDB" id="7061261at2"/>
<comment type="similarity">
    <text evidence="2">Belongs to the 2H phosphoesterase superfamily. ThpR family.</text>
</comment>
<feature type="active site" description="Proton acceptor" evidence="2">
    <location>
        <position position="121"/>
    </location>
</feature>
<dbReference type="STRING" id="1129794.C427_0416"/>
<comment type="function">
    <text evidence="2">Hydrolyzes RNA 2',3'-cyclic phosphodiester to an RNA 2'-phosphomonoester.</text>
</comment>
<dbReference type="InterPro" id="IPR004175">
    <property type="entry name" value="RNA_CPDase"/>
</dbReference>
<sequence length="179" mass="20186">MRAFFGLSPDVNTKLAIQAWRNKAFPHFNAPVPAANFHVTLAFLGQVSPKQLDALCEAVEHISEIHTFDISLNQVGYWSKPKALWLGCKETQKEHLQLVKNLSQIANSIGLQLPKQDYIAHLTLARKCSVNPPAALIEPAFTWRNAEFHLYESVSGNKGVSYHIRHTWPLAKLFAFRTV</sequence>
<dbReference type="InterPro" id="IPR014051">
    <property type="entry name" value="Phosphoesterase_HXTX"/>
</dbReference>
<dbReference type="GO" id="GO:0016874">
    <property type="term" value="F:ligase activity"/>
    <property type="evidence" value="ECO:0007669"/>
    <property type="project" value="UniProtKB-KW"/>
</dbReference>
<dbReference type="PATRIC" id="fig|1129794.4.peg.411"/>
<feature type="short sequence motif" description="HXTX 2" evidence="2">
    <location>
        <begin position="121"/>
        <end position="124"/>
    </location>
</feature>
<dbReference type="RefSeq" id="WP_007642864.1">
    <property type="nucleotide sequence ID" value="NC_020514.1"/>
</dbReference>
<dbReference type="Pfam" id="PF02834">
    <property type="entry name" value="LigT_PEase"/>
    <property type="match status" value="1"/>
</dbReference>
<dbReference type="PANTHER" id="PTHR35561:SF1">
    <property type="entry name" value="RNA 2',3'-CYCLIC PHOSPHODIESTERASE"/>
    <property type="match status" value="1"/>
</dbReference>
<keyword evidence="4" id="KW-0436">Ligase</keyword>
<comment type="catalytic activity">
    <reaction evidence="2">
        <text>a 3'-end 2',3'-cyclophospho-ribonucleotide-RNA + H2O = a 3'-end 2'-phospho-ribonucleotide-RNA + H(+)</text>
        <dbReference type="Rhea" id="RHEA:11828"/>
        <dbReference type="Rhea" id="RHEA-COMP:10464"/>
        <dbReference type="Rhea" id="RHEA-COMP:17353"/>
        <dbReference type="ChEBI" id="CHEBI:15377"/>
        <dbReference type="ChEBI" id="CHEBI:15378"/>
        <dbReference type="ChEBI" id="CHEBI:83064"/>
        <dbReference type="ChEBI" id="CHEBI:173113"/>
        <dbReference type="EC" id="3.1.4.58"/>
    </reaction>
</comment>
<evidence type="ECO:0000256" key="1">
    <source>
        <dbReference type="ARBA" id="ARBA00022801"/>
    </source>
</evidence>
<dbReference type="Gene3D" id="3.90.1140.10">
    <property type="entry name" value="Cyclic phosphodiesterase"/>
    <property type="match status" value="1"/>
</dbReference>
<dbReference type="KEGG" id="gps:C427_0416"/>
<evidence type="ECO:0000256" key="2">
    <source>
        <dbReference type="HAMAP-Rule" id="MF_01940"/>
    </source>
</evidence>
<dbReference type="SUPFAM" id="SSF55144">
    <property type="entry name" value="LigT-like"/>
    <property type="match status" value="1"/>
</dbReference>
<evidence type="ECO:0000259" key="3">
    <source>
        <dbReference type="Pfam" id="PF02834"/>
    </source>
</evidence>
<dbReference type="AlphaFoldDB" id="K6ZW73"/>
<dbReference type="eggNOG" id="COG1514">
    <property type="taxonomic scope" value="Bacteria"/>
</dbReference>